<dbReference type="Proteomes" id="UP001060085">
    <property type="component" value="Linkage Group LG02"/>
</dbReference>
<evidence type="ECO:0000313" key="1">
    <source>
        <dbReference type="EMBL" id="KAI5677358.1"/>
    </source>
</evidence>
<name>A0ACC0BXN2_CATRO</name>
<accession>A0ACC0BXN2</accession>
<protein>
    <submittedName>
        <fullName evidence="1">Uncharacterized protein</fullName>
    </submittedName>
</protein>
<organism evidence="1 2">
    <name type="scientific">Catharanthus roseus</name>
    <name type="common">Madagascar periwinkle</name>
    <name type="synonym">Vinca rosea</name>
    <dbReference type="NCBI Taxonomy" id="4058"/>
    <lineage>
        <taxon>Eukaryota</taxon>
        <taxon>Viridiplantae</taxon>
        <taxon>Streptophyta</taxon>
        <taxon>Embryophyta</taxon>
        <taxon>Tracheophyta</taxon>
        <taxon>Spermatophyta</taxon>
        <taxon>Magnoliopsida</taxon>
        <taxon>eudicotyledons</taxon>
        <taxon>Gunneridae</taxon>
        <taxon>Pentapetalae</taxon>
        <taxon>asterids</taxon>
        <taxon>lamiids</taxon>
        <taxon>Gentianales</taxon>
        <taxon>Apocynaceae</taxon>
        <taxon>Rauvolfioideae</taxon>
        <taxon>Vinceae</taxon>
        <taxon>Catharanthinae</taxon>
        <taxon>Catharanthus</taxon>
    </lineage>
</organism>
<gene>
    <name evidence="1" type="ORF">M9H77_08308</name>
</gene>
<proteinExistence type="predicted"/>
<evidence type="ECO:0000313" key="2">
    <source>
        <dbReference type="Proteomes" id="UP001060085"/>
    </source>
</evidence>
<comment type="caution">
    <text evidence="1">The sequence shown here is derived from an EMBL/GenBank/DDBJ whole genome shotgun (WGS) entry which is preliminary data.</text>
</comment>
<keyword evidence="2" id="KW-1185">Reference proteome</keyword>
<sequence length="176" mass="19861">MGLQNQLMDMSSESFPILIVSLIANCLCFLRSSFFTIFQTFGFSFFNEPDPYHQIDTAFCDAVGSGLAGVIMLAEQLNLNRVFSYEFKGKAVGCGGCDDGGDGGFKCVFCLNSLCDGERVRRLACRHVFHKDCFDGWLDQNRFSCPLCRLPLVEDERVEFTRRQVTGDVLPWFSLR</sequence>
<reference evidence="2" key="1">
    <citation type="journal article" date="2023" name="Nat. Plants">
        <title>Single-cell RNA sequencing provides a high-resolution roadmap for understanding the multicellular compartmentation of specialized metabolism.</title>
        <authorList>
            <person name="Sun S."/>
            <person name="Shen X."/>
            <person name="Li Y."/>
            <person name="Li Y."/>
            <person name="Wang S."/>
            <person name="Li R."/>
            <person name="Zhang H."/>
            <person name="Shen G."/>
            <person name="Guo B."/>
            <person name="Wei J."/>
            <person name="Xu J."/>
            <person name="St-Pierre B."/>
            <person name="Chen S."/>
            <person name="Sun C."/>
        </authorList>
    </citation>
    <scope>NUCLEOTIDE SEQUENCE [LARGE SCALE GENOMIC DNA]</scope>
</reference>
<dbReference type="EMBL" id="CM044702">
    <property type="protein sequence ID" value="KAI5677358.1"/>
    <property type="molecule type" value="Genomic_DNA"/>
</dbReference>